<reference evidence="2" key="1">
    <citation type="journal article" date="2023" name="Mol. Phylogenet. Evol.">
        <title>Genome-scale phylogeny and comparative genomics of the fungal order Sordariales.</title>
        <authorList>
            <person name="Hensen N."/>
            <person name="Bonometti L."/>
            <person name="Westerberg I."/>
            <person name="Brannstrom I.O."/>
            <person name="Guillou S."/>
            <person name="Cros-Aarteil S."/>
            <person name="Calhoun S."/>
            <person name="Haridas S."/>
            <person name="Kuo A."/>
            <person name="Mondo S."/>
            <person name="Pangilinan J."/>
            <person name="Riley R."/>
            <person name="LaButti K."/>
            <person name="Andreopoulos B."/>
            <person name="Lipzen A."/>
            <person name="Chen C."/>
            <person name="Yan M."/>
            <person name="Daum C."/>
            <person name="Ng V."/>
            <person name="Clum A."/>
            <person name="Steindorff A."/>
            <person name="Ohm R.A."/>
            <person name="Martin F."/>
            <person name="Silar P."/>
            <person name="Natvig D.O."/>
            <person name="Lalanne C."/>
            <person name="Gautier V."/>
            <person name="Ament-Velasquez S.L."/>
            <person name="Kruys A."/>
            <person name="Hutchinson M.I."/>
            <person name="Powell A.J."/>
            <person name="Barry K."/>
            <person name="Miller A.N."/>
            <person name="Grigoriev I.V."/>
            <person name="Debuchy R."/>
            <person name="Gladieux P."/>
            <person name="Hiltunen Thoren M."/>
            <person name="Johannesson H."/>
        </authorList>
    </citation>
    <scope>NUCLEOTIDE SEQUENCE</scope>
    <source>
        <strain evidence="2">PSN243</strain>
    </source>
</reference>
<reference evidence="2" key="2">
    <citation type="submission" date="2023-05" db="EMBL/GenBank/DDBJ databases">
        <authorList>
            <consortium name="Lawrence Berkeley National Laboratory"/>
            <person name="Steindorff A."/>
            <person name="Hensen N."/>
            <person name="Bonometti L."/>
            <person name="Westerberg I."/>
            <person name="Brannstrom I.O."/>
            <person name="Guillou S."/>
            <person name="Cros-Aarteil S."/>
            <person name="Calhoun S."/>
            <person name="Haridas S."/>
            <person name="Kuo A."/>
            <person name="Mondo S."/>
            <person name="Pangilinan J."/>
            <person name="Riley R."/>
            <person name="Labutti K."/>
            <person name="Andreopoulos B."/>
            <person name="Lipzen A."/>
            <person name="Chen C."/>
            <person name="Yanf M."/>
            <person name="Daum C."/>
            <person name="Ng V."/>
            <person name="Clum A."/>
            <person name="Ohm R."/>
            <person name="Martin F."/>
            <person name="Silar P."/>
            <person name="Natvig D."/>
            <person name="Lalanne C."/>
            <person name="Gautier V."/>
            <person name="Ament-Velasquez S.L."/>
            <person name="Kruys A."/>
            <person name="Hutchinson M.I."/>
            <person name="Powell A.J."/>
            <person name="Barry K."/>
            <person name="Miller A.N."/>
            <person name="Grigoriev I.V."/>
            <person name="Debuchy R."/>
            <person name="Gladieux P."/>
            <person name="Thoren M.H."/>
            <person name="Johannesson H."/>
        </authorList>
    </citation>
    <scope>NUCLEOTIDE SEQUENCE</scope>
    <source>
        <strain evidence="2">PSN243</strain>
    </source>
</reference>
<dbReference type="Proteomes" id="UP001321760">
    <property type="component" value="Unassembled WGS sequence"/>
</dbReference>
<evidence type="ECO:0000256" key="1">
    <source>
        <dbReference type="SAM" id="Phobius"/>
    </source>
</evidence>
<keyword evidence="3" id="KW-1185">Reference proteome</keyword>
<gene>
    <name evidence="2" type="ORF">QBC34DRAFT_385972</name>
</gene>
<dbReference type="AlphaFoldDB" id="A0AAV9G6N1"/>
<organism evidence="2 3">
    <name type="scientific">Podospora aff. communis PSN243</name>
    <dbReference type="NCBI Taxonomy" id="3040156"/>
    <lineage>
        <taxon>Eukaryota</taxon>
        <taxon>Fungi</taxon>
        <taxon>Dikarya</taxon>
        <taxon>Ascomycota</taxon>
        <taxon>Pezizomycotina</taxon>
        <taxon>Sordariomycetes</taxon>
        <taxon>Sordariomycetidae</taxon>
        <taxon>Sordariales</taxon>
        <taxon>Podosporaceae</taxon>
        <taxon>Podospora</taxon>
    </lineage>
</organism>
<keyword evidence="1" id="KW-0812">Transmembrane</keyword>
<name>A0AAV9G6N1_9PEZI</name>
<dbReference type="EMBL" id="MU865987">
    <property type="protein sequence ID" value="KAK4443769.1"/>
    <property type="molecule type" value="Genomic_DNA"/>
</dbReference>
<comment type="caution">
    <text evidence="2">The sequence shown here is derived from an EMBL/GenBank/DDBJ whole genome shotgun (WGS) entry which is preliminary data.</text>
</comment>
<protein>
    <submittedName>
        <fullName evidence="2">Uncharacterized protein</fullName>
    </submittedName>
</protein>
<keyword evidence="1" id="KW-0472">Membrane</keyword>
<sequence length="86" mass="9485">MPVLPETSLHLERATLGTLTILARDAPSVLSKGAAIAIYTVVGVFTVLGFVAAWVVPDWWKKRQALKMQAAETPTIPLEDRVEHYK</sequence>
<proteinExistence type="predicted"/>
<feature type="transmembrane region" description="Helical" evidence="1">
    <location>
        <begin position="36"/>
        <end position="56"/>
    </location>
</feature>
<accession>A0AAV9G6N1</accession>
<keyword evidence="1" id="KW-1133">Transmembrane helix</keyword>
<evidence type="ECO:0000313" key="3">
    <source>
        <dbReference type="Proteomes" id="UP001321760"/>
    </source>
</evidence>
<evidence type="ECO:0000313" key="2">
    <source>
        <dbReference type="EMBL" id="KAK4443769.1"/>
    </source>
</evidence>